<dbReference type="KEGG" id="arev:RVR_9908"/>
<reference evidence="5 6" key="4">
    <citation type="journal article" date="2020" name="Sci. Rep.">
        <title>beta-carboline chemical signals induce reveromycin production through a LuxR family regulator in Streptomyces sp. SN-593.</title>
        <authorList>
            <person name="Panthee S."/>
            <person name="Kito N."/>
            <person name="Hayashi T."/>
            <person name="Shimizu T."/>
            <person name="Ishikawa J."/>
            <person name="Hamamoto H."/>
            <person name="Osada H."/>
            <person name="Takahashi S."/>
        </authorList>
    </citation>
    <scope>NUCLEOTIDE SEQUENCE [LARGE SCALE GENOMIC DNA]</scope>
    <source>
        <strain evidence="5 6">SN-593</strain>
    </source>
</reference>
<reference evidence="5 6" key="2">
    <citation type="journal article" date="2011" name="J. Antibiot.">
        <title>Furaquinocins I and J: novel polyketide isoprenoid hybrid compounds from Streptomyces reveromyceticus SN-593.</title>
        <authorList>
            <person name="Panthee S."/>
            <person name="Takahashi S."/>
            <person name="Takagi H."/>
            <person name="Nogawa T."/>
            <person name="Oowada E."/>
            <person name="Uramoto M."/>
            <person name="Osada H."/>
        </authorList>
    </citation>
    <scope>NUCLEOTIDE SEQUENCE [LARGE SCALE GENOMIC DNA]</scope>
    <source>
        <strain evidence="5 6">SN-593</strain>
    </source>
</reference>
<dbReference type="SUPFAM" id="SSF53474">
    <property type="entry name" value="alpha/beta-Hydrolases"/>
    <property type="match status" value="2"/>
</dbReference>
<dbReference type="Pfam" id="PF00561">
    <property type="entry name" value="Abhydrolase_1"/>
    <property type="match status" value="1"/>
</dbReference>
<dbReference type="InterPro" id="IPR029058">
    <property type="entry name" value="AB_hydrolase_fold"/>
</dbReference>
<feature type="region of interest" description="Disordered" evidence="3">
    <location>
        <begin position="39"/>
        <end position="86"/>
    </location>
</feature>
<feature type="domain" description="AB hydrolase-1" evidence="4">
    <location>
        <begin position="6"/>
        <end position="169"/>
    </location>
</feature>
<reference evidence="5 6" key="1">
    <citation type="journal article" date="2010" name="J. Bacteriol.">
        <title>Biochemical characterization of a novel indole prenyltransferase from Streptomyces sp. SN-593.</title>
        <authorList>
            <person name="Takahashi S."/>
            <person name="Takagi H."/>
            <person name="Toyoda A."/>
            <person name="Uramoto M."/>
            <person name="Nogawa T."/>
            <person name="Ueki M."/>
            <person name="Sakaki Y."/>
            <person name="Osada H."/>
        </authorList>
    </citation>
    <scope>NUCLEOTIDE SEQUENCE [LARGE SCALE GENOMIC DNA]</scope>
    <source>
        <strain evidence="5 6">SN-593</strain>
    </source>
</reference>
<dbReference type="InterPro" id="IPR000073">
    <property type="entry name" value="AB_hydrolase_1"/>
</dbReference>
<evidence type="ECO:0000256" key="1">
    <source>
        <dbReference type="ARBA" id="ARBA00022801"/>
    </source>
</evidence>
<dbReference type="PANTHER" id="PTHR22946:SF9">
    <property type="entry name" value="POLYKETIDE TRANSFERASE AF380"/>
    <property type="match status" value="1"/>
</dbReference>
<gene>
    <name evidence="5" type="ORF">RVR_9908</name>
</gene>
<evidence type="ECO:0000313" key="6">
    <source>
        <dbReference type="Proteomes" id="UP000595703"/>
    </source>
</evidence>
<evidence type="ECO:0000256" key="3">
    <source>
        <dbReference type="SAM" id="MobiDB-lite"/>
    </source>
</evidence>
<reference evidence="5 6" key="3">
    <citation type="journal article" date="2011" name="Nat. Chem. Biol.">
        <title>Reveromycin A biosynthesis uses RevG and RevJ for stereospecific spiroacetal formation.</title>
        <authorList>
            <person name="Takahashi S."/>
            <person name="Toyoda A."/>
            <person name="Sekiyama Y."/>
            <person name="Takagi H."/>
            <person name="Nogawa T."/>
            <person name="Uramoto M."/>
            <person name="Suzuki R."/>
            <person name="Koshino H."/>
            <person name="Kumano T."/>
            <person name="Panthee S."/>
            <person name="Dairi T."/>
            <person name="Ishikawa J."/>
            <person name="Ikeda H."/>
            <person name="Sakaki Y."/>
            <person name="Osada H."/>
        </authorList>
    </citation>
    <scope>NUCLEOTIDE SEQUENCE [LARGE SCALE GENOMIC DNA]</scope>
    <source>
        <strain evidence="5 6">SN-593</strain>
    </source>
</reference>
<evidence type="ECO:0000256" key="2">
    <source>
        <dbReference type="ARBA" id="ARBA00038115"/>
    </source>
</evidence>
<keyword evidence="6" id="KW-1185">Reference proteome</keyword>
<name>A0A7U3VSP3_9ACTN</name>
<evidence type="ECO:0000259" key="4">
    <source>
        <dbReference type="Pfam" id="PF00561"/>
    </source>
</evidence>
<keyword evidence="1" id="KW-0378">Hydrolase</keyword>
<dbReference type="AlphaFoldDB" id="A0A7U3VSP3"/>
<dbReference type="Proteomes" id="UP000595703">
    <property type="component" value="Chromosome"/>
</dbReference>
<protein>
    <recommendedName>
        <fullName evidence="4">AB hydrolase-1 domain-containing protein</fullName>
    </recommendedName>
</protein>
<comment type="similarity">
    <text evidence="2">Belongs to the AB hydrolase superfamily. FUS2 hydrolase family.</text>
</comment>
<dbReference type="Gene3D" id="3.40.50.1820">
    <property type="entry name" value="alpha/beta hydrolase"/>
    <property type="match status" value="2"/>
</dbReference>
<dbReference type="GO" id="GO:0052689">
    <property type="term" value="F:carboxylic ester hydrolase activity"/>
    <property type="evidence" value="ECO:0007669"/>
    <property type="project" value="UniProtKB-ARBA"/>
</dbReference>
<organism evidence="5 6">
    <name type="scientific">Actinacidiphila reveromycinica</name>
    <dbReference type="NCBI Taxonomy" id="659352"/>
    <lineage>
        <taxon>Bacteria</taxon>
        <taxon>Bacillati</taxon>
        <taxon>Actinomycetota</taxon>
        <taxon>Actinomycetes</taxon>
        <taxon>Kitasatosporales</taxon>
        <taxon>Streptomycetaceae</taxon>
        <taxon>Actinacidiphila</taxon>
    </lineage>
</organism>
<accession>A0A7U3VSP3</accession>
<dbReference type="InterPro" id="IPR050261">
    <property type="entry name" value="FrsA_esterase"/>
</dbReference>
<dbReference type="RefSeq" id="WP_202238097.1">
    <property type="nucleotide sequence ID" value="NZ_AP018365.1"/>
</dbReference>
<sequence length="571" mass="58809">MAADTAFVLVPGLHTGGWIWQQVAERLREAGAEAYALTLSGMGGSPEPPDRLPFGPSDDGSGRPAGGNPDSDTSAGAHPGGSAGAPTCGIAGPAAAAAAAAAAEDPDPDLETHIADVVRAVEGTDASRVVLVGHCYGVHPVVAAADRRPDRVARIVLVDTPMPQDGDPPAALVPRQAVRAELLRLAGAADGGMPAGGMIAPPSDAGWRESGSFQGLDEAAAERLLARAVPQPWATLARPLRLTGSAGASGTVPTTGVLCTANGSSLAMVGQALALGDPRLAYLGAPHLSYLEMDTGHWPMLSDPDATAEVLLRAAAGEGAAPHRRSAAQRPTHLGPFVIDVPARPRERVGRVDFHLPDGERQRPAVVFVHGGPVPEGARPTPRDWPGLAGHARLVAHLGAAGVVVDHRLHDLGGFEAAARDVRDAVALARAHPRVDGERVALWFLSVGGLLAADWLAAPEPWLRCVALTYPLLAPLPGWGVEPRFRPARAVRGAGRLPVVLTRVGRERAEFAATVEEFVAAARDAGVDVTVVDAPSAAHGFDTHGPSDESRRAVGDAARAVLSHLARPASN</sequence>
<dbReference type="PANTHER" id="PTHR22946">
    <property type="entry name" value="DIENELACTONE HYDROLASE DOMAIN-CONTAINING PROTEIN-RELATED"/>
    <property type="match status" value="1"/>
</dbReference>
<dbReference type="EMBL" id="AP018365">
    <property type="protein sequence ID" value="BBB02163.1"/>
    <property type="molecule type" value="Genomic_DNA"/>
</dbReference>
<evidence type="ECO:0000313" key="5">
    <source>
        <dbReference type="EMBL" id="BBB02163.1"/>
    </source>
</evidence>
<proteinExistence type="inferred from homology"/>